<dbReference type="PROSITE" id="PS51782">
    <property type="entry name" value="LYSM"/>
    <property type="match status" value="1"/>
</dbReference>
<organism evidence="7 8">
    <name type="scientific">Lysinibacillus fusiformis</name>
    <dbReference type="NCBI Taxonomy" id="28031"/>
    <lineage>
        <taxon>Bacteria</taxon>
        <taxon>Bacillati</taxon>
        <taxon>Bacillota</taxon>
        <taxon>Bacilli</taxon>
        <taxon>Bacillales</taxon>
        <taxon>Bacillaceae</taxon>
        <taxon>Lysinibacillus</taxon>
    </lineage>
</organism>
<proteinExistence type="predicted"/>
<comment type="caution">
    <text evidence="7">The sequence shown here is derived from an EMBL/GenBank/DDBJ whole genome shotgun (WGS) entry which is preliminary data.</text>
</comment>
<dbReference type="InterPro" id="IPR002901">
    <property type="entry name" value="MGlyc_endo_b_GlcNAc-like_dom"/>
</dbReference>
<protein>
    <recommendedName>
        <fullName evidence="4">Peptidoglycan hydrolase</fullName>
    </recommendedName>
</protein>
<evidence type="ECO:0000313" key="7">
    <source>
        <dbReference type="EMBL" id="PKU51001.1"/>
    </source>
</evidence>
<dbReference type="GO" id="GO:0042742">
    <property type="term" value="P:defense response to bacterium"/>
    <property type="evidence" value="ECO:0007669"/>
    <property type="project" value="UniProtKB-KW"/>
</dbReference>
<dbReference type="InterPro" id="IPR051056">
    <property type="entry name" value="Glycosyl_Hydrolase_73"/>
</dbReference>
<evidence type="ECO:0000256" key="2">
    <source>
        <dbReference type="ARBA" id="ARBA00022638"/>
    </source>
</evidence>
<reference evidence="7 8" key="1">
    <citation type="submission" date="2017-10" db="EMBL/GenBank/DDBJ databases">
        <title>Draft genome of Lysinibacillus fusiformis strain Juneja, a laboratory-derived pathogen of Drosophila melanogaster.</title>
        <authorList>
            <person name="Smith B.R."/>
            <person name="Unckless R.L."/>
        </authorList>
    </citation>
    <scope>NUCLEOTIDE SEQUENCE [LARGE SCALE GENOMIC DNA]</scope>
    <source>
        <strain evidence="7 8">Juneja</strain>
    </source>
</reference>
<dbReference type="InterPro" id="IPR036779">
    <property type="entry name" value="LysM_dom_sf"/>
</dbReference>
<dbReference type="Pfam" id="PF01476">
    <property type="entry name" value="LysM"/>
    <property type="match status" value="1"/>
</dbReference>
<dbReference type="CDD" id="cd00118">
    <property type="entry name" value="LysM"/>
    <property type="match status" value="1"/>
</dbReference>
<keyword evidence="5" id="KW-0472">Membrane</keyword>
<dbReference type="SMART" id="SM00257">
    <property type="entry name" value="LysM"/>
    <property type="match status" value="1"/>
</dbReference>
<dbReference type="Gene3D" id="1.10.530.10">
    <property type="match status" value="1"/>
</dbReference>
<feature type="domain" description="LysM" evidence="6">
    <location>
        <begin position="206"/>
        <end position="249"/>
    </location>
</feature>
<feature type="transmembrane region" description="Helical" evidence="5">
    <location>
        <begin position="7"/>
        <end position="25"/>
    </location>
</feature>
<dbReference type="Gene3D" id="4.10.80.30">
    <property type="entry name" value="DNA polymerase, domain 6"/>
    <property type="match status" value="1"/>
</dbReference>
<dbReference type="Pfam" id="PF01832">
    <property type="entry name" value="Glucosaminidase"/>
    <property type="match status" value="1"/>
</dbReference>
<keyword evidence="5" id="KW-0812">Transmembrane</keyword>
<evidence type="ECO:0000313" key="8">
    <source>
        <dbReference type="Proteomes" id="UP000234956"/>
    </source>
</evidence>
<dbReference type="SUPFAM" id="SSF54106">
    <property type="entry name" value="LysM domain"/>
    <property type="match status" value="1"/>
</dbReference>
<evidence type="ECO:0000256" key="3">
    <source>
        <dbReference type="ARBA" id="ARBA00022801"/>
    </source>
</evidence>
<dbReference type="InterPro" id="IPR018392">
    <property type="entry name" value="LysM"/>
</dbReference>
<keyword evidence="1" id="KW-0929">Antimicrobial</keyword>
<keyword evidence="2" id="KW-0081">Bacteriolytic enzyme</keyword>
<dbReference type="GO" id="GO:0004040">
    <property type="term" value="F:amidase activity"/>
    <property type="evidence" value="ECO:0007669"/>
    <property type="project" value="InterPro"/>
</dbReference>
<evidence type="ECO:0000256" key="5">
    <source>
        <dbReference type="SAM" id="Phobius"/>
    </source>
</evidence>
<evidence type="ECO:0000256" key="4">
    <source>
        <dbReference type="ARBA" id="ARBA00032108"/>
    </source>
</evidence>
<dbReference type="PANTHER" id="PTHR33308:SF9">
    <property type="entry name" value="PEPTIDOGLYCAN HYDROLASE FLGJ"/>
    <property type="match status" value="1"/>
</dbReference>
<dbReference type="Gene3D" id="3.10.350.10">
    <property type="entry name" value="LysM domain"/>
    <property type="match status" value="1"/>
</dbReference>
<dbReference type="GO" id="GO:0031640">
    <property type="term" value="P:killing of cells of another organism"/>
    <property type="evidence" value="ECO:0007669"/>
    <property type="project" value="UniProtKB-KW"/>
</dbReference>
<evidence type="ECO:0000256" key="1">
    <source>
        <dbReference type="ARBA" id="ARBA00022529"/>
    </source>
</evidence>
<evidence type="ECO:0000259" key="6">
    <source>
        <dbReference type="PROSITE" id="PS51782"/>
    </source>
</evidence>
<dbReference type="AlphaFoldDB" id="A0A2I0UY57"/>
<name>A0A2I0UY57_9BACI</name>
<dbReference type="SMART" id="SM00047">
    <property type="entry name" value="LYZ2"/>
    <property type="match status" value="1"/>
</dbReference>
<dbReference type="EMBL" id="PDFK01000004">
    <property type="protein sequence ID" value="PKU51001.1"/>
    <property type="molecule type" value="Genomic_DNA"/>
</dbReference>
<gene>
    <name evidence="7" type="ORF">CRI88_15100</name>
</gene>
<keyword evidence="3" id="KW-0378">Hydrolase</keyword>
<sequence length="252" mass="28164">MKYVLNFFKGLMITIVVICISFYMVTQLLNTTDREEPVVIDNGPSVEEFIGEIAETARDLGADNDLYASVMIAQAILESEHGQSGLGSAPNYNLFGMKGSYQNDSVTLETSEDDGSGNLSTIMAAFRKYPSYEASMQDYVKLMRNGVSWNKDFYAGVFKSNTKVYTDATAFLTGSYATDSSYSEKLNALIAKYDLQQYDTPVKDKKTITVADGDSLMKIAEVYNVKVTSIKQWNQLRSDRLEAGQQLNIYHY</sequence>
<dbReference type="Proteomes" id="UP000234956">
    <property type="component" value="Unassembled WGS sequence"/>
</dbReference>
<dbReference type="PANTHER" id="PTHR33308">
    <property type="entry name" value="PEPTIDOGLYCAN HYDROLASE FLGJ"/>
    <property type="match status" value="1"/>
</dbReference>
<dbReference type="RefSeq" id="WP_036116860.1">
    <property type="nucleotide sequence ID" value="NZ_PDFK01000004.1"/>
</dbReference>
<keyword evidence="5" id="KW-1133">Transmembrane helix</keyword>
<accession>A0A2I0UY57</accession>